<evidence type="ECO:0000256" key="8">
    <source>
        <dbReference type="ARBA" id="ARBA00022884"/>
    </source>
</evidence>
<dbReference type="PROSITE" id="PS51192">
    <property type="entry name" value="HELICASE_ATP_BIND_1"/>
    <property type="match status" value="1"/>
</dbReference>
<keyword evidence="8 12" id="KW-0694">RNA-binding</keyword>
<dbReference type="HOGENOM" id="CLU_003041_26_4_1"/>
<dbReference type="OrthoDB" id="7396459at2759"/>
<comment type="domain">
    <text evidence="12">The Q motif is unique to and characteristic of the DEAD box family of RNA helicases and controls ATP binding and hydrolysis.</text>
</comment>
<dbReference type="InterPro" id="IPR056330">
    <property type="entry name" value="CTT_SPB4"/>
</dbReference>
<dbReference type="EMBL" id="KN837185">
    <property type="protein sequence ID" value="KIJ35803.1"/>
    <property type="molecule type" value="Genomic_DNA"/>
</dbReference>
<reference evidence="16 17" key="1">
    <citation type="submission" date="2014-06" db="EMBL/GenBank/DDBJ databases">
        <title>Evolutionary Origins and Diversification of the Mycorrhizal Mutualists.</title>
        <authorList>
            <consortium name="DOE Joint Genome Institute"/>
            <consortium name="Mycorrhizal Genomics Consortium"/>
            <person name="Kohler A."/>
            <person name="Kuo A."/>
            <person name="Nagy L.G."/>
            <person name="Floudas D."/>
            <person name="Copeland A."/>
            <person name="Barry K.W."/>
            <person name="Cichocki N."/>
            <person name="Veneault-Fourrey C."/>
            <person name="LaButti K."/>
            <person name="Lindquist E.A."/>
            <person name="Lipzen A."/>
            <person name="Lundell T."/>
            <person name="Morin E."/>
            <person name="Murat C."/>
            <person name="Riley R."/>
            <person name="Ohm R."/>
            <person name="Sun H."/>
            <person name="Tunlid A."/>
            <person name="Henrissat B."/>
            <person name="Grigoriev I.V."/>
            <person name="Hibbett D.S."/>
            <person name="Martin F."/>
        </authorList>
    </citation>
    <scope>NUCLEOTIDE SEQUENCE [LARGE SCALE GENOMIC DNA]</scope>
    <source>
        <strain evidence="16 17">SS14</strain>
    </source>
</reference>
<gene>
    <name evidence="16" type="ORF">M422DRAFT_34575</name>
</gene>
<evidence type="ECO:0000256" key="12">
    <source>
        <dbReference type="RuleBase" id="RU365068"/>
    </source>
</evidence>
<feature type="domain" description="Helicase ATP-binding" evidence="14">
    <location>
        <begin position="45"/>
        <end position="244"/>
    </location>
</feature>
<dbReference type="InterPro" id="IPR014001">
    <property type="entry name" value="Helicase_ATP-bd"/>
</dbReference>
<name>A0A0C9TZF7_SPHS4</name>
<dbReference type="SMART" id="SM00490">
    <property type="entry name" value="HELICc"/>
    <property type="match status" value="1"/>
</dbReference>
<dbReference type="PROSITE" id="PS00039">
    <property type="entry name" value="DEAD_ATP_HELICASE"/>
    <property type="match status" value="1"/>
</dbReference>
<dbReference type="GO" id="GO:0005730">
    <property type="term" value="C:nucleolus"/>
    <property type="evidence" value="ECO:0007669"/>
    <property type="project" value="UniProtKB-SubCell"/>
</dbReference>
<keyword evidence="6 11" id="KW-0347">Helicase</keyword>
<comment type="similarity">
    <text evidence="10">Belongs to the DEAD box helicase family. DDX55/SPB4 subfamily.</text>
</comment>
<sequence>MAASSSSNGFAGPWSSLNPSLTPWISDVIKSLGHTQMTPVQASTIPLFMKHKDVVVEAVTGSGKTLAFVIPILEKLIKRKQENPLKKNEIGALVISPTRELATQIHSIFTLFLSSQPPPKDVGTEDEPAPLTYPPALLLISGKETTPAEDLTRFLSSGADIVVGTPGRVEEFFLGKGRNVVSCRELEILVLDEADRLLDLGFDATITKIITHLPKQRRTGLFSATMTDALTSLVRVGLRNPVRVVVKVEAKRGVKRKAGEEDISERRVPASLQNYFLECKTSEKLIQLTRIIANERVSHGSSKFIVYFATCASVDYVYRILPSLLPSTHSLHSLHGQISPAGRTSALTAFSTHPSTAASPSVLLCTDVAARGLDLPAVDVVIQYDPPVDPKQFSHRCGRTARAGREGRAWCLLGENERGYVDFLSIRKIPLKERGYLEADLSSLPIAKDGDEERPEDPEVASNLAKIRSKVKQDRDLSDKSVMAFVSFLRAYSKHEASYIFRIKDLDLVGVAKCLGLLRLPRSPELKGVDAKAAGWEDEDIDWSTFAYKNKKQEAKRLEDLVSKQSAKAVEERQRARKLREQKKKTNESWSTKVVQREERDKRKEKKDRKKKWLKEQDKQAELAEPAKQDETVSGDGDGDGGDDDGGDDGVDDWEEFKKEKRMSKKAKISMSGL</sequence>
<dbReference type="Gene3D" id="3.40.50.300">
    <property type="entry name" value="P-loop containing nucleotide triphosphate hydrolases"/>
    <property type="match status" value="2"/>
</dbReference>
<dbReference type="InterPro" id="IPR000629">
    <property type="entry name" value="RNA-helicase_DEAD-box_CS"/>
</dbReference>
<dbReference type="GO" id="GO:0005524">
    <property type="term" value="F:ATP binding"/>
    <property type="evidence" value="ECO:0007669"/>
    <property type="project" value="UniProtKB-UniRule"/>
</dbReference>
<dbReference type="InterPro" id="IPR011545">
    <property type="entry name" value="DEAD/DEAH_box_helicase_dom"/>
</dbReference>
<dbReference type="InterPro" id="IPR025313">
    <property type="entry name" value="SPB4-like_CTE"/>
</dbReference>
<protein>
    <recommendedName>
        <fullName evidence="12">ATP-dependent RNA helicase</fullName>
        <ecNumber evidence="12">3.6.4.13</ecNumber>
    </recommendedName>
</protein>
<dbReference type="SMART" id="SM01178">
    <property type="entry name" value="DUF4217"/>
    <property type="match status" value="1"/>
</dbReference>
<keyword evidence="17" id="KW-1185">Reference proteome</keyword>
<evidence type="ECO:0000259" key="15">
    <source>
        <dbReference type="PROSITE" id="PS51194"/>
    </source>
</evidence>
<evidence type="ECO:0000313" key="17">
    <source>
        <dbReference type="Proteomes" id="UP000054279"/>
    </source>
</evidence>
<feature type="compositionally biased region" description="Acidic residues" evidence="13">
    <location>
        <begin position="637"/>
        <end position="655"/>
    </location>
</feature>
<evidence type="ECO:0000256" key="5">
    <source>
        <dbReference type="ARBA" id="ARBA00022801"/>
    </source>
</evidence>
<dbReference type="CDD" id="cd18787">
    <property type="entry name" value="SF2_C_DEAD"/>
    <property type="match status" value="1"/>
</dbReference>
<keyword evidence="3" id="KW-0698">rRNA processing</keyword>
<comment type="subcellular location">
    <subcellularLocation>
        <location evidence="1">Nucleus</location>
        <location evidence="1">Nucleolus</location>
    </subcellularLocation>
</comment>
<evidence type="ECO:0000256" key="6">
    <source>
        <dbReference type="ARBA" id="ARBA00022806"/>
    </source>
</evidence>
<accession>A0A0C9TZF7</accession>
<feature type="domain" description="Helicase C-terminal" evidence="15">
    <location>
        <begin position="284"/>
        <end position="452"/>
    </location>
</feature>
<proteinExistence type="inferred from homology"/>
<dbReference type="InterPro" id="IPR001650">
    <property type="entry name" value="Helicase_C-like"/>
</dbReference>
<dbReference type="PANTHER" id="PTHR24031">
    <property type="entry name" value="RNA HELICASE"/>
    <property type="match status" value="1"/>
</dbReference>
<evidence type="ECO:0000256" key="13">
    <source>
        <dbReference type="SAM" id="MobiDB-lite"/>
    </source>
</evidence>
<feature type="compositionally biased region" description="Basic and acidic residues" evidence="13">
    <location>
        <begin position="614"/>
        <end position="631"/>
    </location>
</feature>
<evidence type="ECO:0000259" key="14">
    <source>
        <dbReference type="PROSITE" id="PS51192"/>
    </source>
</evidence>
<dbReference type="AlphaFoldDB" id="A0A0C9TZF7"/>
<keyword evidence="2" id="KW-0690">Ribosome biogenesis</keyword>
<keyword evidence="7 11" id="KW-0067">ATP-binding</keyword>
<evidence type="ECO:0000313" key="16">
    <source>
        <dbReference type="EMBL" id="KIJ35803.1"/>
    </source>
</evidence>
<organism evidence="16 17">
    <name type="scientific">Sphaerobolus stellatus (strain SS14)</name>
    <dbReference type="NCBI Taxonomy" id="990650"/>
    <lineage>
        <taxon>Eukaryota</taxon>
        <taxon>Fungi</taxon>
        <taxon>Dikarya</taxon>
        <taxon>Basidiomycota</taxon>
        <taxon>Agaricomycotina</taxon>
        <taxon>Agaricomycetes</taxon>
        <taxon>Phallomycetidae</taxon>
        <taxon>Geastrales</taxon>
        <taxon>Sphaerobolaceae</taxon>
        <taxon>Sphaerobolus</taxon>
    </lineage>
</organism>
<dbReference type="SUPFAM" id="SSF52540">
    <property type="entry name" value="P-loop containing nucleoside triphosphate hydrolases"/>
    <property type="match status" value="2"/>
</dbReference>
<feature type="compositionally biased region" description="Basic residues" evidence="13">
    <location>
        <begin position="603"/>
        <end position="613"/>
    </location>
</feature>
<evidence type="ECO:0000256" key="11">
    <source>
        <dbReference type="RuleBase" id="RU000492"/>
    </source>
</evidence>
<keyword evidence="9" id="KW-0175">Coiled coil</keyword>
<dbReference type="EC" id="3.6.4.13" evidence="12"/>
<comment type="catalytic activity">
    <reaction evidence="12">
        <text>ATP + H2O = ADP + phosphate + H(+)</text>
        <dbReference type="Rhea" id="RHEA:13065"/>
        <dbReference type="ChEBI" id="CHEBI:15377"/>
        <dbReference type="ChEBI" id="CHEBI:15378"/>
        <dbReference type="ChEBI" id="CHEBI:30616"/>
        <dbReference type="ChEBI" id="CHEBI:43474"/>
        <dbReference type="ChEBI" id="CHEBI:456216"/>
        <dbReference type="EC" id="3.6.4.13"/>
    </reaction>
</comment>
<dbReference type="SMART" id="SM00487">
    <property type="entry name" value="DEXDc"/>
    <property type="match status" value="1"/>
</dbReference>
<evidence type="ECO:0000256" key="1">
    <source>
        <dbReference type="ARBA" id="ARBA00004604"/>
    </source>
</evidence>
<dbReference type="Pfam" id="PF13959">
    <property type="entry name" value="CTE_SPB4"/>
    <property type="match status" value="1"/>
</dbReference>
<dbReference type="PROSITE" id="PS51194">
    <property type="entry name" value="HELICASE_CTER"/>
    <property type="match status" value="1"/>
</dbReference>
<dbReference type="Proteomes" id="UP000054279">
    <property type="component" value="Unassembled WGS sequence"/>
</dbReference>
<dbReference type="Pfam" id="PF23681">
    <property type="entry name" value="CTT_SPB4"/>
    <property type="match status" value="1"/>
</dbReference>
<dbReference type="GO" id="GO:0006364">
    <property type="term" value="P:rRNA processing"/>
    <property type="evidence" value="ECO:0007669"/>
    <property type="project" value="UniProtKB-KW"/>
</dbReference>
<evidence type="ECO:0000256" key="4">
    <source>
        <dbReference type="ARBA" id="ARBA00022741"/>
    </source>
</evidence>
<dbReference type="Pfam" id="PF00270">
    <property type="entry name" value="DEAD"/>
    <property type="match status" value="1"/>
</dbReference>
<evidence type="ECO:0000256" key="3">
    <source>
        <dbReference type="ARBA" id="ARBA00022552"/>
    </source>
</evidence>
<dbReference type="GO" id="GO:0003723">
    <property type="term" value="F:RNA binding"/>
    <property type="evidence" value="ECO:0007669"/>
    <property type="project" value="UniProtKB-UniRule"/>
</dbReference>
<evidence type="ECO:0000256" key="9">
    <source>
        <dbReference type="ARBA" id="ARBA00023054"/>
    </source>
</evidence>
<keyword evidence="4 11" id="KW-0547">Nucleotide-binding</keyword>
<comment type="function">
    <text evidence="12">RNA helicase.</text>
</comment>
<dbReference type="GO" id="GO:0003724">
    <property type="term" value="F:RNA helicase activity"/>
    <property type="evidence" value="ECO:0007669"/>
    <property type="project" value="UniProtKB-EC"/>
</dbReference>
<evidence type="ECO:0000256" key="2">
    <source>
        <dbReference type="ARBA" id="ARBA00022517"/>
    </source>
</evidence>
<dbReference type="Pfam" id="PF00271">
    <property type="entry name" value="Helicase_C"/>
    <property type="match status" value="1"/>
</dbReference>
<keyword evidence="5 11" id="KW-0378">Hydrolase</keyword>
<dbReference type="InterPro" id="IPR027417">
    <property type="entry name" value="P-loop_NTPase"/>
</dbReference>
<evidence type="ECO:0000256" key="10">
    <source>
        <dbReference type="ARBA" id="ARBA00038002"/>
    </source>
</evidence>
<dbReference type="CDD" id="cd17960">
    <property type="entry name" value="DEADc_DDX55"/>
    <property type="match status" value="1"/>
</dbReference>
<evidence type="ECO:0000256" key="7">
    <source>
        <dbReference type="ARBA" id="ARBA00022840"/>
    </source>
</evidence>
<dbReference type="GO" id="GO:0016887">
    <property type="term" value="F:ATP hydrolysis activity"/>
    <property type="evidence" value="ECO:0007669"/>
    <property type="project" value="RHEA"/>
</dbReference>
<feature type="region of interest" description="Disordered" evidence="13">
    <location>
        <begin position="573"/>
        <end position="674"/>
    </location>
</feature>